<evidence type="ECO:0000256" key="10">
    <source>
        <dbReference type="RuleBase" id="RU003780"/>
    </source>
</evidence>
<evidence type="ECO:0000256" key="7">
    <source>
        <dbReference type="ARBA" id="ARBA00023204"/>
    </source>
</evidence>
<keyword evidence="7 8" id="KW-0234">DNA repair</keyword>
<dbReference type="CDD" id="cd10027">
    <property type="entry name" value="UDG-F1-like"/>
    <property type="match status" value="1"/>
</dbReference>
<evidence type="ECO:0000313" key="12">
    <source>
        <dbReference type="EMBL" id="MDK9580496.1"/>
    </source>
</evidence>
<dbReference type="NCBIfam" id="TIGR00628">
    <property type="entry name" value="ung"/>
    <property type="match status" value="1"/>
</dbReference>
<keyword evidence="8" id="KW-0963">Cytoplasm</keyword>
<dbReference type="EC" id="3.2.2.27" evidence="4 8"/>
<evidence type="ECO:0000256" key="3">
    <source>
        <dbReference type="ARBA" id="ARBA00008184"/>
    </source>
</evidence>
<feature type="active site" description="Proton acceptor" evidence="8 9">
    <location>
        <position position="59"/>
    </location>
</feature>
<evidence type="ECO:0000256" key="8">
    <source>
        <dbReference type="HAMAP-Rule" id="MF_00148"/>
    </source>
</evidence>
<keyword evidence="5 8" id="KW-0227">DNA damage</keyword>
<dbReference type="NCBIfam" id="NF003588">
    <property type="entry name" value="PRK05254.1-1"/>
    <property type="match status" value="1"/>
</dbReference>
<dbReference type="GO" id="GO:0004844">
    <property type="term" value="F:uracil DNA N-glycosylase activity"/>
    <property type="evidence" value="ECO:0007669"/>
    <property type="project" value="UniProtKB-EC"/>
</dbReference>
<reference evidence="12 13" key="1">
    <citation type="submission" date="2023-06" db="EMBL/GenBank/DDBJ databases">
        <title>Antibody response to the Sneathia vaginalis cytopathogenic toxin A during pregnancy.</title>
        <authorList>
            <person name="Mccoy Z.T."/>
            <person name="Serrano M.G."/>
            <person name="Spaine K."/>
            <person name="Edwards D.J."/>
            <person name="Buck G.A."/>
            <person name="Jefferson K."/>
        </authorList>
    </citation>
    <scope>NUCLEOTIDE SEQUENCE [LARGE SCALE GENOMIC DNA]</scope>
    <source>
        <strain evidence="12 13">CCUG 42621</strain>
    </source>
</reference>
<gene>
    <name evidence="8" type="primary">ung</name>
    <name evidence="12" type="ORF">QQA45_03070</name>
</gene>
<dbReference type="PANTHER" id="PTHR11264">
    <property type="entry name" value="URACIL-DNA GLYCOSYLASE"/>
    <property type="match status" value="1"/>
</dbReference>
<comment type="caution">
    <text evidence="12">The sequence shown here is derived from an EMBL/GenBank/DDBJ whole genome shotgun (WGS) entry which is preliminary data.</text>
</comment>
<dbReference type="InterPro" id="IPR005122">
    <property type="entry name" value="Uracil-DNA_glycosylase-like"/>
</dbReference>
<name>A0ABT7HLC9_9FUSO</name>
<evidence type="ECO:0000256" key="4">
    <source>
        <dbReference type="ARBA" id="ARBA00012030"/>
    </source>
</evidence>
<keyword evidence="6 8" id="KW-0378">Hydrolase</keyword>
<dbReference type="RefSeq" id="WP_285152813.1">
    <property type="nucleotide sequence ID" value="NZ_JASSPP010000003.1"/>
</dbReference>
<dbReference type="Gene3D" id="3.40.470.10">
    <property type="entry name" value="Uracil-DNA glycosylase-like domain"/>
    <property type="match status" value="1"/>
</dbReference>
<comment type="similarity">
    <text evidence="3 8 10">Belongs to the uracil-DNA glycosylase (UDG) superfamily. UNG family.</text>
</comment>
<dbReference type="PROSITE" id="PS00130">
    <property type="entry name" value="U_DNA_GLYCOSYLASE"/>
    <property type="match status" value="1"/>
</dbReference>
<proteinExistence type="inferred from homology"/>
<evidence type="ECO:0000256" key="9">
    <source>
        <dbReference type="PROSITE-ProRule" id="PRU10072"/>
    </source>
</evidence>
<dbReference type="EMBL" id="JASSPP010000003">
    <property type="protein sequence ID" value="MDK9580496.1"/>
    <property type="molecule type" value="Genomic_DNA"/>
</dbReference>
<protein>
    <recommendedName>
        <fullName evidence="4 8">Uracil-DNA glycosylase</fullName>
        <shortName evidence="8">UDG</shortName>
        <ecNumber evidence="4 8">3.2.2.27</ecNumber>
    </recommendedName>
</protein>
<feature type="domain" description="Uracil-DNA glycosylase-like" evidence="11">
    <location>
        <begin position="44"/>
        <end position="203"/>
    </location>
</feature>
<evidence type="ECO:0000256" key="5">
    <source>
        <dbReference type="ARBA" id="ARBA00022763"/>
    </source>
</evidence>
<comment type="subcellular location">
    <subcellularLocation>
        <location evidence="8">Cytoplasm</location>
    </subcellularLocation>
</comment>
<evidence type="ECO:0000256" key="6">
    <source>
        <dbReference type="ARBA" id="ARBA00022801"/>
    </source>
</evidence>
<comment type="function">
    <text evidence="2 8 10">Excises uracil residues from the DNA which can arise as a result of misincorporation of dUMP residues by DNA polymerase or due to deamination of cytosine.</text>
</comment>
<dbReference type="Proteomes" id="UP001225134">
    <property type="component" value="Unassembled WGS sequence"/>
</dbReference>
<comment type="catalytic activity">
    <reaction evidence="1 8 10">
        <text>Hydrolyzes single-stranded DNA or mismatched double-stranded DNA and polynucleotides, releasing free uracil.</text>
        <dbReference type="EC" id="3.2.2.27"/>
    </reaction>
</comment>
<evidence type="ECO:0000256" key="2">
    <source>
        <dbReference type="ARBA" id="ARBA00002631"/>
    </source>
</evidence>
<dbReference type="Pfam" id="PF03167">
    <property type="entry name" value="UDG"/>
    <property type="match status" value="1"/>
</dbReference>
<dbReference type="InterPro" id="IPR002043">
    <property type="entry name" value="UDG_fam1"/>
</dbReference>
<accession>A0ABT7HLC9</accession>
<sequence length="214" mass="25307">MTWKDILTNEEKKEYFKNLEKFLKEEYTNKVIYPKKEEIYRAFDLVSYENVKVVILGQDPYHNVGQANGLAFSVNENIDLPASLKNIYKEIENEYGYRMQKNGDLTSWAKQGVLLLNTVLTVEEHKPNSHKNKGWEQFTDAIIKYLSSREKPLIFVLWGSNARSKKKYIATRHYVLEAPHPSPLSCYRGFFGCNHFKKINEILQYLHEKEINWY</sequence>
<evidence type="ECO:0000259" key="11">
    <source>
        <dbReference type="SMART" id="SM00986"/>
    </source>
</evidence>
<dbReference type="NCBIfam" id="NF003591">
    <property type="entry name" value="PRK05254.1-4"/>
    <property type="match status" value="1"/>
</dbReference>
<dbReference type="SMART" id="SM00986">
    <property type="entry name" value="UDG"/>
    <property type="match status" value="1"/>
</dbReference>
<evidence type="ECO:0000313" key="13">
    <source>
        <dbReference type="Proteomes" id="UP001225134"/>
    </source>
</evidence>
<dbReference type="SUPFAM" id="SSF52141">
    <property type="entry name" value="Uracil-DNA glycosylase-like"/>
    <property type="match status" value="1"/>
</dbReference>
<dbReference type="NCBIfam" id="NF003592">
    <property type="entry name" value="PRK05254.1-5"/>
    <property type="match status" value="1"/>
</dbReference>
<evidence type="ECO:0000256" key="1">
    <source>
        <dbReference type="ARBA" id="ARBA00001400"/>
    </source>
</evidence>
<dbReference type="SMART" id="SM00987">
    <property type="entry name" value="UreE_C"/>
    <property type="match status" value="1"/>
</dbReference>
<dbReference type="HAMAP" id="MF_00148">
    <property type="entry name" value="UDG"/>
    <property type="match status" value="1"/>
</dbReference>
<dbReference type="InterPro" id="IPR018085">
    <property type="entry name" value="Ura-DNA_Glyclase_AS"/>
</dbReference>
<dbReference type="PANTHER" id="PTHR11264:SF0">
    <property type="entry name" value="URACIL-DNA GLYCOSYLASE"/>
    <property type="match status" value="1"/>
</dbReference>
<keyword evidence="12" id="KW-0326">Glycosidase</keyword>
<dbReference type="NCBIfam" id="NF003589">
    <property type="entry name" value="PRK05254.1-2"/>
    <property type="match status" value="1"/>
</dbReference>
<dbReference type="InterPro" id="IPR036895">
    <property type="entry name" value="Uracil-DNA_glycosylase-like_sf"/>
</dbReference>
<keyword evidence="13" id="KW-1185">Reference proteome</keyword>
<organism evidence="12 13">
    <name type="scientific">Sneathia sanguinegens</name>
    <dbReference type="NCBI Taxonomy" id="40543"/>
    <lineage>
        <taxon>Bacteria</taxon>
        <taxon>Fusobacteriati</taxon>
        <taxon>Fusobacteriota</taxon>
        <taxon>Fusobacteriia</taxon>
        <taxon>Fusobacteriales</taxon>
        <taxon>Leptotrichiaceae</taxon>
        <taxon>Sneathia</taxon>
    </lineage>
</organism>